<accession>A0A918A177</accession>
<organism evidence="1 2">
    <name type="scientific">Nonomuraea glycinis</name>
    <dbReference type="NCBI Taxonomy" id="2047744"/>
    <lineage>
        <taxon>Bacteria</taxon>
        <taxon>Bacillati</taxon>
        <taxon>Actinomycetota</taxon>
        <taxon>Actinomycetes</taxon>
        <taxon>Streptosporangiales</taxon>
        <taxon>Streptosporangiaceae</taxon>
        <taxon>Nonomuraea</taxon>
    </lineage>
</organism>
<dbReference type="AlphaFoldDB" id="A0A918A177"/>
<protein>
    <submittedName>
        <fullName evidence="1">Uncharacterized protein</fullName>
    </submittedName>
</protein>
<reference evidence="1" key="2">
    <citation type="submission" date="2020-09" db="EMBL/GenBank/DDBJ databases">
        <authorList>
            <person name="Sun Q."/>
            <person name="Zhou Y."/>
        </authorList>
    </citation>
    <scope>NUCLEOTIDE SEQUENCE</scope>
    <source>
        <strain evidence="1">CGMCC 4.7430</strain>
    </source>
</reference>
<name>A0A918A177_9ACTN</name>
<gene>
    <name evidence="1" type="ORF">GCM10012278_05370</name>
</gene>
<dbReference type="EMBL" id="BMNK01000001">
    <property type="protein sequence ID" value="GGP01577.1"/>
    <property type="molecule type" value="Genomic_DNA"/>
</dbReference>
<dbReference type="RefSeq" id="WP_189136826.1">
    <property type="nucleotide sequence ID" value="NZ_BMNK01000001.1"/>
</dbReference>
<evidence type="ECO:0000313" key="2">
    <source>
        <dbReference type="Proteomes" id="UP000660745"/>
    </source>
</evidence>
<evidence type="ECO:0000313" key="1">
    <source>
        <dbReference type="EMBL" id="GGP01577.1"/>
    </source>
</evidence>
<proteinExistence type="predicted"/>
<comment type="caution">
    <text evidence="1">The sequence shown here is derived from an EMBL/GenBank/DDBJ whole genome shotgun (WGS) entry which is preliminary data.</text>
</comment>
<dbReference type="Proteomes" id="UP000660745">
    <property type="component" value="Unassembled WGS sequence"/>
</dbReference>
<keyword evidence="2" id="KW-1185">Reference proteome</keyword>
<reference evidence="1" key="1">
    <citation type="journal article" date="2014" name="Int. J. Syst. Evol. Microbiol.">
        <title>Complete genome sequence of Corynebacterium casei LMG S-19264T (=DSM 44701T), isolated from a smear-ripened cheese.</title>
        <authorList>
            <consortium name="US DOE Joint Genome Institute (JGI-PGF)"/>
            <person name="Walter F."/>
            <person name="Albersmeier A."/>
            <person name="Kalinowski J."/>
            <person name="Ruckert C."/>
        </authorList>
    </citation>
    <scope>NUCLEOTIDE SEQUENCE</scope>
    <source>
        <strain evidence="1">CGMCC 4.7430</strain>
    </source>
</reference>
<sequence length="125" mass="12836">MKAGGHGALIATQQRMRVRLGLEETRDQERLVGAQCGGDLFLVAPLAEPGGEDLGSAPVEQALEGAAGVEGRVAALGELGAGRELPGFDSADQGLAEVDFVGELSLGQGCPLPVVAELSAPYRLW</sequence>